<dbReference type="Gene3D" id="1.10.3210.10">
    <property type="entry name" value="Hypothetical protein af1432"/>
    <property type="match status" value="1"/>
</dbReference>
<proteinExistence type="predicted"/>
<dbReference type="Pfam" id="PF13328">
    <property type="entry name" value="HD_4"/>
    <property type="match status" value="1"/>
</dbReference>
<accession>A0ABQ4A781</accession>
<evidence type="ECO:0000313" key="2">
    <source>
        <dbReference type="Proteomes" id="UP000603200"/>
    </source>
</evidence>
<dbReference type="Proteomes" id="UP000603200">
    <property type="component" value="Unassembled WGS sequence"/>
</dbReference>
<keyword evidence="2" id="KW-1185">Reference proteome</keyword>
<gene>
    <name evidence="1" type="ORF">Ahu01nite_098210</name>
</gene>
<sequence>MLSRPRPERITVAMDLAKKWCEGEVIDGAPAFRHAVNVAATIEEHHPEASEDLIAAVILHDAPYFAPADIDLDALLAERLSPDVLRIVRAIEREHEALSKGEAPNLPIDEPDTIIASAADKLVSIDSITARANLSSNQAEYWAQRRPFLNRVPYFLAFAAQAEPHLPPELARKLTVVVRRAADVTEQHRIAACRS</sequence>
<protein>
    <recommendedName>
        <fullName evidence="3">HD domain-containing protein</fullName>
    </recommendedName>
</protein>
<dbReference type="SUPFAM" id="SSF109604">
    <property type="entry name" value="HD-domain/PDEase-like"/>
    <property type="match status" value="1"/>
</dbReference>
<reference evidence="1 2" key="1">
    <citation type="submission" date="2021-01" db="EMBL/GenBank/DDBJ databases">
        <title>Whole genome shotgun sequence of Actinoplanes humidus NBRC 14915.</title>
        <authorList>
            <person name="Komaki H."/>
            <person name="Tamura T."/>
        </authorList>
    </citation>
    <scope>NUCLEOTIDE SEQUENCE [LARGE SCALE GENOMIC DNA]</scope>
    <source>
        <strain evidence="1 2">NBRC 14915</strain>
    </source>
</reference>
<dbReference type="EMBL" id="BOMN01000149">
    <property type="protein sequence ID" value="GIE26719.1"/>
    <property type="molecule type" value="Genomic_DNA"/>
</dbReference>
<name>A0ABQ4A781_9ACTN</name>
<comment type="caution">
    <text evidence="1">The sequence shown here is derived from an EMBL/GenBank/DDBJ whole genome shotgun (WGS) entry which is preliminary data.</text>
</comment>
<evidence type="ECO:0000313" key="1">
    <source>
        <dbReference type="EMBL" id="GIE26719.1"/>
    </source>
</evidence>
<organism evidence="1 2">
    <name type="scientific">Winogradskya humida</name>
    <dbReference type="NCBI Taxonomy" id="113566"/>
    <lineage>
        <taxon>Bacteria</taxon>
        <taxon>Bacillati</taxon>
        <taxon>Actinomycetota</taxon>
        <taxon>Actinomycetes</taxon>
        <taxon>Micromonosporales</taxon>
        <taxon>Micromonosporaceae</taxon>
        <taxon>Winogradskya</taxon>
    </lineage>
</organism>
<evidence type="ECO:0008006" key="3">
    <source>
        <dbReference type="Google" id="ProtNLM"/>
    </source>
</evidence>